<feature type="domain" description="Integrase catalytic" evidence="1">
    <location>
        <begin position="1"/>
        <end position="151"/>
    </location>
</feature>
<sequence>MDFITKLPKTAVGYDSIWVIVDRLTKSAHFLPMTETDSTEKLTRLYMKEIVARHGIPVSIIFNRDSHFTSRVWQSLHKALGTQLDLSTAYHPQTDGQSERTIQTLKDMLIACVIDFVNGWDRHLPLLEFSCNNCYHTSIKAAPFEALYGRKCRFPVCWAEVGEAQLTRPEIIHETTEKIFKIRDRMQAARESDK</sequence>
<reference evidence="2" key="1">
    <citation type="journal article" date="2022" name="Int. J. Mol. Sci.">
        <title>Draft Genome of Tanacetum Coccineum: Genomic Comparison of Closely Related Tanacetum-Family Plants.</title>
        <authorList>
            <person name="Yamashiro T."/>
            <person name="Shiraishi A."/>
            <person name="Nakayama K."/>
            <person name="Satake H."/>
        </authorList>
    </citation>
    <scope>NUCLEOTIDE SEQUENCE</scope>
</reference>
<evidence type="ECO:0000313" key="2">
    <source>
        <dbReference type="EMBL" id="GJS60371.1"/>
    </source>
</evidence>
<dbReference type="PANTHER" id="PTHR45835:SF99">
    <property type="entry name" value="CHROMO DOMAIN-CONTAINING PROTEIN-RELATED"/>
    <property type="match status" value="1"/>
</dbReference>
<dbReference type="Proteomes" id="UP001151760">
    <property type="component" value="Unassembled WGS sequence"/>
</dbReference>
<evidence type="ECO:0000313" key="3">
    <source>
        <dbReference type="Proteomes" id="UP001151760"/>
    </source>
</evidence>
<name>A0ABQ4X588_9ASTR</name>
<comment type="caution">
    <text evidence="2">The sequence shown here is derived from an EMBL/GenBank/DDBJ whole genome shotgun (WGS) entry which is preliminary data.</text>
</comment>
<dbReference type="PROSITE" id="PS50994">
    <property type="entry name" value="INTEGRASE"/>
    <property type="match status" value="1"/>
</dbReference>
<keyword evidence="2" id="KW-0808">Transferase</keyword>
<accession>A0ABQ4X588</accession>
<protein>
    <submittedName>
        <fullName evidence="2">Reverse transcriptase domain-containing protein</fullName>
    </submittedName>
</protein>
<evidence type="ECO:0000259" key="1">
    <source>
        <dbReference type="PROSITE" id="PS50994"/>
    </source>
</evidence>
<dbReference type="InterPro" id="IPR001584">
    <property type="entry name" value="Integrase_cat-core"/>
</dbReference>
<proteinExistence type="predicted"/>
<dbReference type="SUPFAM" id="SSF53098">
    <property type="entry name" value="Ribonuclease H-like"/>
    <property type="match status" value="1"/>
</dbReference>
<dbReference type="PANTHER" id="PTHR45835">
    <property type="entry name" value="YALI0A06105P"/>
    <property type="match status" value="1"/>
</dbReference>
<gene>
    <name evidence="2" type="ORF">Tco_0655155</name>
</gene>
<reference evidence="2" key="2">
    <citation type="submission" date="2022-01" db="EMBL/GenBank/DDBJ databases">
        <authorList>
            <person name="Yamashiro T."/>
            <person name="Shiraishi A."/>
            <person name="Satake H."/>
            <person name="Nakayama K."/>
        </authorList>
    </citation>
    <scope>NUCLEOTIDE SEQUENCE</scope>
</reference>
<keyword evidence="2" id="KW-0548">Nucleotidyltransferase</keyword>
<dbReference type="InterPro" id="IPR012337">
    <property type="entry name" value="RNaseH-like_sf"/>
</dbReference>
<dbReference type="InterPro" id="IPR036397">
    <property type="entry name" value="RNaseH_sf"/>
</dbReference>
<organism evidence="2 3">
    <name type="scientific">Tanacetum coccineum</name>
    <dbReference type="NCBI Taxonomy" id="301880"/>
    <lineage>
        <taxon>Eukaryota</taxon>
        <taxon>Viridiplantae</taxon>
        <taxon>Streptophyta</taxon>
        <taxon>Embryophyta</taxon>
        <taxon>Tracheophyta</taxon>
        <taxon>Spermatophyta</taxon>
        <taxon>Magnoliopsida</taxon>
        <taxon>eudicotyledons</taxon>
        <taxon>Gunneridae</taxon>
        <taxon>Pentapetalae</taxon>
        <taxon>asterids</taxon>
        <taxon>campanulids</taxon>
        <taxon>Asterales</taxon>
        <taxon>Asteraceae</taxon>
        <taxon>Asteroideae</taxon>
        <taxon>Anthemideae</taxon>
        <taxon>Anthemidinae</taxon>
        <taxon>Tanacetum</taxon>
    </lineage>
</organism>
<dbReference type="GO" id="GO:0003964">
    <property type="term" value="F:RNA-directed DNA polymerase activity"/>
    <property type="evidence" value="ECO:0007669"/>
    <property type="project" value="UniProtKB-KW"/>
</dbReference>
<dbReference type="EMBL" id="BQNB010009217">
    <property type="protein sequence ID" value="GJS60371.1"/>
    <property type="molecule type" value="Genomic_DNA"/>
</dbReference>
<keyword evidence="3" id="KW-1185">Reference proteome</keyword>
<keyword evidence="2" id="KW-0695">RNA-directed DNA polymerase</keyword>
<dbReference type="Gene3D" id="3.30.420.10">
    <property type="entry name" value="Ribonuclease H-like superfamily/Ribonuclease H"/>
    <property type="match status" value="1"/>
</dbReference>